<reference evidence="1" key="1">
    <citation type="submission" date="2019-08" db="EMBL/GenBank/DDBJ databases">
        <authorList>
            <person name="Kucharzyk K."/>
            <person name="Murdoch R.W."/>
            <person name="Higgins S."/>
            <person name="Loffler F."/>
        </authorList>
    </citation>
    <scope>NUCLEOTIDE SEQUENCE</scope>
</reference>
<name>A0A645EN63_9ZZZZ</name>
<sequence>MGCRKGHESCFGVIAPVCHAAEIAGLVDMPDDNGVQVLAILWNIGDAYDDGGIGVVPVELLPVHRQRKLKERSVADGGFNVLRQGALVALPDGERCRTPIFRYAREHIRQERNAAVAGLHRQGSLRVRRRQFLGLYADRIGVDTRD</sequence>
<organism evidence="1">
    <name type="scientific">bioreactor metagenome</name>
    <dbReference type="NCBI Taxonomy" id="1076179"/>
    <lineage>
        <taxon>unclassified sequences</taxon>
        <taxon>metagenomes</taxon>
        <taxon>ecological metagenomes</taxon>
    </lineage>
</organism>
<comment type="caution">
    <text evidence="1">The sequence shown here is derived from an EMBL/GenBank/DDBJ whole genome shotgun (WGS) entry which is preliminary data.</text>
</comment>
<protein>
    <submittedName>
        <fullName evidence="1">Uncharacterized protein</fullName>
    </submittedName>
</protein>
<dbReference type="EMBL" id="VSSQ01047954">
    <property type="protein sequence ID" value="MPN01983.1"/>
    <property type="molecule type" value="Genomic_DNA"/>
</dbReference>
<accession>A0A645EN63</accession>
<dbReference type="AlphaFoldDB" id="A0A645EN63"/>
<evidence type="ECO:0000313" key="1">
    <source>
        <dbReference type="EMBL" id="MPN01983.1"/>
    </source>
</evidence>
<proteinExistence type="predicted"/>
<gene>
    <name evidence="1" type="ORF">SDC9_149196</name>
</gene>